<comment type="caution">
    <text evidence="3">The sequence shown here is derived from an EMBL/GenBank/DDBJ whole genome shotgun (WGS) entry which is preliminary data.</text>
</comment>
<name>A0A835BEK8_9POAL</name>
<feature type="region of interest" description="Disordered" evidence="2">
    <location>
        <begin position="82"/>
        <end position="112"/>
    </location>
</feature>
<dbReference type="PANTHER" id="PTHR45811">
    <property type="entry name" value="COPPER TRANSPORT PROTEIN FAMILY-RELATED"/>
    <property type="match status" value="1"/>
</dbReference>
<evidence type="ECO:0000313" key="4">
    <source>
        <dbReference type="Proteomes" id="UP000636709"/>
    </source>
</evidence>
<keyword evidence="4" id="KW-1185">Reference proteome</keyword>
<accession>A0A835BEK8</accession>
<organism evidence="3 4">
    <name type="scientific">Digitaria exilis</name>
    <dbReference type="NCBI Taxonomy" id="1010633"/>
    <lineage>
        <taxon>Eukaryota</taxon>
        <taxon>Viridiplantae</taxon>
        <taxon>Streptophyta</taxon>
        <taxon>Embryophyta</taxon>
        <taxon>Tracheophyta</taxon>
        <taxon>Spermatophyta</taxon>
        <taxon>Magnoliopsida</taxon>
        <taxon>Liliopsida</taxon>
        <taxon>Poales</taxon>
        <taxon>Poaceae</taxon>
        <taxon>PACMAD clade</taxon>
        <taxon>Panicoideae</taxon>
        <taxon>Panicodae</taxon>
        <taxon>Paniceae</taxon>
        <taxon>Anthephorinae</taxon>
        <taxon>Digitaria</taxon>
    </lineage>
</organism>
<evidence type="ECO:0000313" key="3">
    <source>
        <dbReference type="EMBL" id="KAF8696016.1"/>
    </source>
</evidence>
<evidence type="ECO:0000256" key="1">
    <source>
        <dbReference type="ARBA" id="ARBA00022723"/>
    </source>
</evidence>
<dbReference type="GO" id="GO:0046872">
    <property type="term" value="F:metal ion binding"/>
    <property type="evidence" value="ECO:0007669"/>
    <property type="project" value="UniProtKB-KW"/>
</dbReference>
<dbReference type="OrthoDB" id="691258at2759"/>
<evidence type="ECO:0008006" key="5">
    <source>
        <dbReference type="Google" id="ProtNLM"/>
    </source>
</evidence>
<reference evidence="3" key="1">
    <citation type="submission" date="2020-07" db="EMBL/GenBank/DDBJ databases">
        <title>Genome sequence and genetic diversity analysis of an under-domesticated orphan crop, white fonio (Digitaria exilis).</title>
        <authorList>
            <person name="Bennetzen J.L."/>
            <person name="Chen S."/>
            <person name="Ma X."/>
            <person name="Wang X."/>
            <person name="Yssel A.E.J."/>
            <person name="Chaluvadi S.R."/>
            <person name="Johnson M."/>
            <person name="Gangashetty P."/>
            <person name="Hamidou F."/>
            <person name="Sanogo M.D."/>
            <person name="Zwaenepoel A."/>
            <person name="Wallace J."/>
            <person name="Van De Peer Y."/>
            <person name="Van Deynze A."/>
        </authorList>
    </citation>
    <scope>NUCLEOTIDE SEQUENCE</scope>
    <source>
        <tissue evidence="3">Leaves</tissue>
    </source>
</reference>
<dbReference type="PANTHER" id="PTHR45811:SF33">
    <property type="entry name" value="HEAVY METAL-ASSOCIATED ISOPRENYLATED PLANT PROTEIN 2-RELATED"/>
    <property type="match status" value="1"/>
</dbReference>
<gene>
    <name evidence="3" type="ORF">HU200_036897</name>
</gene>
<sequence>MKIVLKVAITCKKCKTCVLGISSKIKGSVGCLPPLAIHGRSLFGIKSLTYDDEKSTLTVVGEVDVVEIVAALRKAKHPAEVVSVTDEKKEAEEKKKKEEEEKKKKEEEEKKKKEACEAKKKCCCPRPCPICPKPCPPACPPRCPPPFAPACPPPYMKQCQPCYIPIEDECHVPNCTIV</sequence>
<proteinExistence type="predicted"/>
<dbReference type="EMBL" id="JACEFO010001882">
    <property type="protein sequence ID" value="KAF8696016.1"/>
    <property type="molecule type" value="Genomic_DNA"/>
</dbReference>
<feature type="compositionally biased region" description="Basic and acidic residues" evidence="2">
    <location>
        <begin position="85"/>
        <end position="112"/>
    </location>
</feature>
<protein>
    <recommendedName>
        <fullName evidence="5">HMA domain-containing protein</fullName>
    </recommendedName>
</protein>
<dbReference type="AlphaFoldDB" id="A0A835BEK8"/>
<dbReference type="InterPro" id="IPR051863">
    <property type="entry name" value="HIPP"/>
</dbReference>
<keyword evidence="1" id="KW-0479">Metal-binding</keyword>
<dbReference type="Gene3D" id="3.30.70.100">
    <property type="match status" value="1"/>
</dbReference>
<dbReference type="Proteomes" id="UP000636709">
    <property type="component" value="Unassembled WGS sequence"/>
</dbReference>
<evidence type="ECO:0000256" key="2">
    <source>
        <dbReference type="SAM" id="MobiDB-lite"/>
    </source>
</evidence>